<organism evidence="1 2">
    <name type="scientific">Mytilus edulis</name>
    <name type="common">Blue mussel</name>
    <dbReference type="NCBI Taxonomy" id="6550"/>
    <lineage>
        <taxon>Eukaryota</taxon>
        <taxon>Metazoa</taxon>
        <taxon>Spiralia</taxon>
        <taxon>Lophotrochozoa</taxon>
        <taxon>Mollusca</taxon>
        <taxon>Bivalvia</taxon>
        <taxon>Autobranchia</taxon>
        <taxon>Pteriomorphia</taxon>
        <taxon>Mytilida</taxon>
        <taxon>Mytiloidea</taxon>
        <taxon>Mytilidae</taxon>
        <taxon>Mytilinae</taxon>
        <taxon>Mytilus</taxon>
    </lineage>
</organism>
<name>A0A8S3RP74_MYTED</name>
<evidence type="ECO:0000313" key="2">
    <source>
        <dbReference type="Proteomes" id="UP000683360"/>
    </source>
</evidence>
<gene>
    <name evidence="1" type="ORF">MEDL_24489</name>
</gene>
<reference evidence="1" key="1">
    <citation type="submission" date="2021-03" db="EMBL/GenBank/DDBJ databases">
        <authorList>
            <person name="Bekaert M."/>
        </authorList>
    </citation>
    <scope>NUCLEOTIDE SEQUENCE</scope>
</reference>
<keyword evidence="2" id="KW-1185">Reference proteome</keyword>
<evidence type="ECO:0000313" key="1">
    <source>
        <dbReference type="EMBL" id="CAG2210401.1"/>
    </source>
</evidence>
<dbReference type="EMBL" id="CAJPWZ010001230">
    <property type="protein sequence ID" value="CAG2210401.1"/>
    <property type="molecule type" value="Genomic_DNA"/>
</dbReference>
<proteinExistence type="predicted"/>
<dbReference type="OrthoDB" id="6041438at2759"/>
<sequence>MTIKELFTAIENKNHDEIMRIYYRSQHIHRLDDHSSPMHVEIYVEKDRLNSKWLPHNHNAIKVISIAVPGLKFTFTHNPSVRSTNYIEIGIDKINVKDEKDRRNDYEKVTEDQIWKLKEGGKRCQYLSELDKVALNLMYKPCKSYSTYPYLPRKSNTTNMLYCGRDVMQSHNQNVPPTISFKCGPEIWANCPSCRVFKDVQCYCGNHPVKLITINKCLNEGKWQVLAVTFIVETSMQRNSQRFDTILASNLMVCGPDQGIPCTDCGKVLKPDYSYKDFNRIPTDRNYI</sequence>
<dbReference type="AlphaFoldDB" id="A0A8S3RP74"/>
<dbReference type="Proteomes" id="UP000683360">
    <property type="component" value="Unassembled WGS sequence"/>
</dbReference>
<accession>A0A8S3RP74</accession>
<comment type="caution">
    <text evidence="1">The sequence shown here is derived from an EMBL/GenBank/DDBJ whole genome shotgun (WGS) entry which is preliminary data.</text>
</comment>
<protein>
    <submittedName>
        <fullName evidence="1">Uncharacterized protein</fullName>
    </submittedName>
</protein>